<proteinExistence type="predicted"/>
<dbReference type="Pfam" id="PF04479">
    <property type="entry name" value="RTA1"/>
    <property type="match status" value="1"/>
</dbReference>
<dbReference type="InParanoid" id="A0A0D1XEM1"/>
<feature type="transmembrane region" description="Helical" evidence="5">
    <location>
        <begin position="109"/>
        <end position="130"/>
    </location>
</feature>
<feature type="transmembrane region" description="Helical" evidence="5">
    <location>
        <begin position="280"/>
        <end position="298"/>
    </location>
</feature>
<dbReference type="Proteomes" id="UP000053259">
    <property type="component" value="Unassembled WGS sequence"/>
</dbReference>
<evidence type="ECO:0000256" key="2">
    <source>
        <dbReference type="ARBA" id="ARBA00022692"/>
    </source>
</evidence>
<dbReference type="HOGENOM" id="CLU_033465_6_1_1"/>
<evidence type="ECO:0000256" key="5">
    <source>
        <dbReference type="SAM" id="Phobius"/>
    </source>
</evidence>
<evidence type="ECO:0000313" key="7">
    <source>
        <dbReference type="Proteomes" id="UP000053259"/>
    </source>
</evidence>
<dbReference type="OrthoDB" id="1844152at2759"/>
<accession>A0A0D1XEM1</accession>
<reference evidence="6 7" key="1">
    <citation type="submission" date="2015-01" db="EMBL/GenBank/DDBJ databases">
        <title>The Genome Sequence of Ochroconis gallopava CBS43764.</title>
        <authorList>
            <consortium name="The Broad Institute Genomics Platform"/>
            <person name="Cuomo C."/>
            <person name="de Hoog S."/>
            <person name="Gorbushina A."/>
            <person name="Stielow B."/>
            <person name="Teixiera M."/>
            <person name="Abouelleil A."/>
            <person name="Chapman S.B."/>
            <person name="Priest M."/>
            <person name="Young S.K."/>
            <person name="Wortman J."/>
            <person name="Nusbaum C."/>
            <person name="Birren B."/>
        </authorList>
    </citation>
    <scope>NUCLEOTIDE SEQUENCE [LARGE SCALE GENOMIC DNA]</scope>
    <source>
        <strain evidence="6 7">CBS 43764</strain>
    </source>
</reference>
<sequence length="364" mass="41137">MSDPNSNFYEAIRCLQGTKAERTACRNACTVDTCPLILSFWNYLPDVPLNSAFAGLFGIYTITVLLLGIYVRKFRTYTAVIFVGELMEVFGFVARVYAHAYPFSDAAYIMQMVCLTLAPTFMAAGIYFSLQRLVITFSGELSRIPPLWIPRVFIVCDILSLFLQGMGGALAAYYASQQELPDKGNYTMISGLSFQALTLLLFLTLAVDYAFRLWRFQKNVGWGVLNQDPIAAGLRESKRIKWLISSLTISGILIFFRSIYRVLELSEGWKGFLMSSEKYVVGLETIPVIIAGGLLAVLHPGFCFQGEDDPIPLRRKVKTPPRDPEAEPLYTIRRWNEKTGKIEIEVIYEPDHPIVRNLQQMVKL</sequence>
<organism evidence="6 7">
    <name type="scientific">Verruconis gallopava</name>
    <dbReference type="NCBI Taxonomy" id="253628"/>
    <lineage>
        <taxon>Eukaryota</taxon>
        <taxon>Fungi</taxon>
        <taxon>Dikarya</taxon>
        <taxon>Ascomycota</taxon>
        <taxon>Pezizomycotina</taxon>
        <taxon>Dothideomycetes</taxon>
        <taxon>Pleosporomycetidae</taxon>
        <taxon>Venturiales</taxon>
        <taxon>Sympoventuriaceae</taxon>
        <taxon>Verruconis</taxon>
    </lineage>
</organism>
<dbReference type="EMBL" id="KN847561">
    <property type="protein sequence ID" value="KIW00636.1"/>
    <property type="molecule type" value="Genomic_DNA"/>
</dbReference>
<feature type="transmembrane region" description="Helical" evidence="5">
    <location>
        <begin position="51"/>
        <end position="70"/>
    </location>
</feature>
<dbReference type="FunCoup" id="A0A0D1XEM1">
    <property type="interactions" value="28"/>
</dbReference>
<dbReference type="GO" id="GO:0000324">
    <property type="term" value="C:fungal-type vacuole"/>
    <property type="evidence" value="ECO:0007669"/>
    <property type="project" value="TreeGrafter"/>
</dbReference>
<evidence type="ECO:0000256" key="4">
    <source>
        <dbReference type="ARBA" id="ARBA00023136"/>
    </source>
</evidence>
<dbReference type="GO" id="GO:0005886">
    <property type="term" value="C:plasma membrane"/>
    <property type="evidence" value="ECO:0007669"/>
    <property type="project" value="TreeGrafter"/>
</dbReference>
<comment type="subcellular location">
    <subcellularLocation>
        <location evidence="1">Membrane</location>
        <topology evidence="1">Multi-pass membrane protein</topology>
    </subcellularLocation>
</comment>
<dbReference type="RefSeq" id="XP_016210505.1">
    <property type="nucleotide sequence ID" value="XM_016361645.1"/>
</dbReference>
<feature type="transmembrane region" description="Helical" evidence="5">
    <location>
        <begin position="77"/>
        <end position="97"/>
    </location>
</feature>
<dbReference type="VEuPathDB" id="FungiDB:PV09_07830"/>
<feature type="transmembrane region" description="Helical" evidence="5">
    <location>
        <begin position="242"/>
        <end position="260"/>
    </location>
</feature>
<keyword evidence="3 5" id="KW-1133">Transmembrane helix</keyword>
<gene>
    <name evidence="6" type="ORF">PV09_07830</name>
</gene>
<dbReference type="AlphaFoldDB" id="A0A0D1XEM1"/>
<keyword evidence="7" id="KW-1185">Reference proteome</keyword>
<feature type="transmembrane region" description="Helical" evidence="5">
    <location>
        <begin position="186"/>
        <end position="211"/>
    </location>
</feature>
<dbReference type="PANTHER" id="PTHR31465">
    <property type="entry name" value="PROTEIN RTA1-RELATED"/>
    <property type="match status" value="1"/>
</dbReference>
<dbReference type="GeneID" id="27315803"/>
<name>A0A0D1XEM1_9PEZI</name>
<evidence type="ECO:0000256" key="3">
    <source>
        <dbReference type="ARBA" id="ARBA00022989"/>
    </source>
</evidence>
<evidence type="ECO:0000256" key="1">
    <source>
        <dbReference type="ARBA" id="ARBA00004141"/>
    </source>
</evidence>
<evidence type="ECO:0000313" key="6">
    <source>
        <dbReference type="EMBL" id="KIW00636.1"/>
    </source>
</evidence>
<keyword evidence="2 5" id="KW-0812">Transmembrane</keyword>
<feature type="transmembrane region" description="Helical" evidence="5">
    <location>
        <begin position="151"/>
        <end position="174"/>
    </location>
</feature>
<dbReference type="InterPro" id="IPR007568">
    <property type="entry name" value="RTA1"/>
</dbReference>
<dbReference type="STRING" id="253628.A0A0D1XEM1"/>
<dbReference type="PANTHER" id="PTHR31465:SF7">
    <property type="entry name" value="SPHINGOID LONG-CHAIN BASE TRANSPORTER RSB1"/>
    <property type="match status" value="1"/>
</dbReference>
<protein>
    <submittedName>
        <fullName evidence="6">Uncharacterized protein</fullName>
    </submittedName>
</protein>
<keyword evidence="4 5" id="KW-0472">Membrane</keyword>